<proteinExistence type="predicted"/>
<sequence length="70" mass="8047">MPQRENILIVCGNGKCFSSAQTFTTNTCTFMYMNKSIVTTMESLRLQQQQQQMDSRNAIKRNQSAQQLHS</sequence>
<dbReference type="EMBL" id="MN740444">
    <property type="protein sequence ID" value="QHU26735.1"/>
    <property type="molecule type" value="Genomic_DNA"/>
</dbReference>
<accession>A0A6C0L9G1</accession>
<name>A0A6C0L9G1_9ZZZZ</name>
<organism evidence="2">
    <name type="scientific">viral metagenome</name>
    <dbReference type="NCBI Taxonomy" id="1070528"/>
    <lineage>
        <taxon>unclassified sequences</taxon>
        <taxon>metagenomes</taxon>
        <taxon>organismal metagenomes</taxon>
    </lineage>
</organism>
<dbReference type="AlphaFoldDB" id="A0A6C0L9G1"/>
<evidence type="ECO:0000313" key="2">
    <source>
        <dbReference type="EMBL" id="QHU26735.1"/>
    </source>
</evidence>
<protein>
    <submittedName>
        <fullName evidence="2">Uncharacterized protein</fullName>
    </submittedName>
</protein>
<feature type="compositionally biased region" description="Polar residues" evidence="1">
    <location>
        <begin position="60"/>
        <end position="70"/>
    </location>
</feature>
<evidence type="ECO:0000256" key="1">
    <source>
        <dbReference type="SAM" id="MobiDB-lite"/>
    </source>
</evidence>
<feature type="region of interest" description="Disordered" evidence="1">
    <location>
        <begin position="48"/>
        <end position="70"/>
    </location>
</feature>
<reference evidence="2" key="1">
    <citation type="journal article" date="2020" name="Nature">
        <title>Giant virus diversity and host interactions through global metagenomics.</title>
        <authorList>
            <person name="Schulz F."/>
            <person name="Roux S."/>
            <person name="Paez-Espino D."/>
            <person name="Jungbluth S."/>
            <person name="Walsh D.A."/>
            <person name="Denef V.J."/>
            <person name="McMahon K.D."/>
            <person name="Konstantinidis K.T."/>
            <person name="Eloe-Fadrosh E.A."/>
            <person name="Kyrpides N.C."/>
            <person name="Woyke T."/>
        </authorList>
    </citation>
    <scope>NUCLEOTIDE SEQUENCE</scope>
    <source>
        <strain evidence="2">GVMAG-M-3300027759-42</strain>
    </source>
</reference>